<evidence type="ECO:0000313" key="2">
    <source>
        <dbReference type="Proteomes" id="UP000595663"/>
    </source>
</evidence>
<name>A0A7R6SSR3_9GAMM</name>
<dbReference type="OrthoDB" id="5624633at2"/>
<keyword evidence="2" id="KW-1185">Reference proteome</keyword>
<organism evidence="1 2">
    <name type="scientific">Amphritea japonica ATCC BAA-1530</name>
    <dbReference type="NCBI Taxonomy" id="1278309"/>
    <lineage>
        <taxon>Bacteria</taxon>
        <taxon>Pseudomonadati</taxon>
        <taxon>Pseudomonadota</taxon>
        <taxon>Gammaproteobacteria</taxon>
        <taxon>Oceanospirillales</taxon>
        <taxon>Oceanospirillaceae</taxon>
        <taxon>Amphritea</taxon>
    </lineage>
</organism>
<dbReference type="RefSeq" id="WP_019622157.1">
    <property type="nucleotide sequence ID" value="NZ_AP014545.1"/>
</dbReference>
<protein>
    <submittedName>
        <fullName evidence="1">Uncharacterized protein</fullName>
    </submittedName>
</protein>
<sequence length="124" mass="13968">MKTRADGAVAKPVRKRLWLLVIMIAWVAGFLFSQMFTASQGLAVTFHNSSEVMIDSIQLDFGSSDTQSRIQAFRIAAGEERLLRLNHEAGMGFNVLVKYRNGIKQEFCALRSDEQSEPVIHLRP</sequence>
<proteinExistence type="predicted"/>
<accession>A0A7R6SSR3</accession>
<reference evidence="1 2" key="1">
    <citation type="journal article" date="2008" name="Int. J. Syst. Evol. Microbiol.">
        <title>Amphritea japonica sp. nov. and Amphritea balenae sp. nov., isolated from the sediment adjacent to sperm whale carcasses off Kagoshima, Japan.</title>
        <authorList>
            <person name="Miyazaki M."/>
            <person name="Nogi Y."/>
            <person name="Fujiwara Y."/>
            <person name="Kawato M."/>
            <person name="Nagahama T."/>
            <person name="Kubokawa K."/>
            <person name="Horikoshi K."/>
        </authorList>
    </citation>
    <scope>NUCLEOTIDE SEQUENCE [LARGE SCALE GENOMIC DNA]</scope>
    <source>
        <strain evidence="1 2">ATCC BAA-1530</strain>
    </source>
</reference>
<dbReference type="Proteomes" id="UP000595663">
    <property type="component" value="Chromosome"/>
</dbReference>
<evidence type="ECO:0000313" key="1">
    <source>
        <dbReference type="EMBL" id="BBB26515.1"/>
    </source>
</evidence>
<dbReference type="AlphaFoldDB" id="A0A7R6SSR3"/>
<gene>
    <name evidence="1" type="ORF">AMJAP_1924</name>
</gene>
<dbReference type="EMBL" id="AP014545">
    <property type="protein sequence ID" value="BBB26515.1"/>
    <property type="molecule type" value="Genomic_DNA"/>
</dbReference>
<dbReference type="KEGG" id="ajp:AMJAP_1924"/>